<protein>
    <recommendedName>
        <fullName evidence="3">HK97 gp10 family phage protein</fullName>
    </recommendedName>
</protein>
<evidence type="ECO:0000313" key="2">
    <source>
        <dbReference type="Proteomes" id="UP000293345"/>
    </source>
</evidence>
<comment type="caution">
    <text evidence="1">The sequence shown here is derived from an EMBL/GenBank/DDBJ whole genome shotgun (WGS) entry which is preliminary data.</text>
</comment>
<gene>
    <name evidence="1" type="ORF">ET524_10630</name>
</gene>
<sequence>MSGIKIDQLESIIVNSIEEVIEDNEEVLQGNVKAAGNKAVRLLKERSRKRKRHGGSYAKGWSADVKTEATGTTCVVHNKQYQLTHLLENGHAIKNQHGSYPGKVDGDHVIEGVYKEVAAEFSKGAQ</sequence>
<dbReference type="EMBL" id="SDPW01000001">
    <property type="protein sequence ID" value="RXZ54887.1"/>
    <property type="molecule type" value="Genomic_DNA"/>
</dbReference>
<reference evidence="1 2" key="1">
    <citation type="submission" date="2019-01" db="EMBL/GenBank/DDBJ databases">
        <title>Senegalimassilia sp. nov. KGMB04484 isolated human feces.</title>
        <authorList>
            <person name="Han K.-I."/>
            <person name="Kim J.-S."/>
            <person name="Lee K.C."/>
            <person name="Suh M.K."/>
            <person name="Eom M.K."/>
            <person name="Lee J.H."/>
            <person name="Park S.-H."/>
            <person name="Kang S.W."/>
            <person name="Park J.-E."/>
            <person name="Oh B.S."/>
            <person name="Yu S.Y."/>
            <person name="Choi S.-H."/>
            <person name="Lee D.H."/>
            <person name="Yoon H."/>
            <person name="Kim B.-Y."/>
            <person name="Lee J.H."/>
            <person name="Lee J.-S."/>
        </authorList>
    </citation>
    <scope>NUCLEOTIDE SEQUENCE [LARGE SCALE GENOMIC DNA]</scope>
    <source>
        <strain evidence="1 2">KGMB04484</strain>
    </source>
</reference>
<dbReference type="Proteomes" id="UP000293345">
    <property type="component" value="Unassembled WGS sequence"/>
</dbReference>
<keyword evidence="2" id="KW-1185">Reference proteome</keyword>
<proteinExistence type="predicted"/>
<dbReference type="AlphaFoldDB" id="A0A4V1QU65"/>
<dbReference type="RefSeq" id="WP_129425709.1">
    <property type="nucleotide sequence ID" value="NZ_SDPW01000001.1"/>
</dbReference>
<accession>A0A4V1QU65</accession>
<organism evidence="1 2">
    <name type="scientific">Senegalimassilia faecalis</name>
    <dbReference type="NCBI Taxonomy" id="2509433"/>
    <lineage>
        <taxon>Bacteria</taxon>
        <taxon>Bacillati</taxon>
        <taxon>Actinomycetota</taxon>
        <taxon>Coriobacteriia</taxon>
        <taxon>Coriobacteriales</taxon>
        <taxon>Coriobacteriaceae</taxon>
        <taxon>Senegalimassilia</taxon>
    </lineage>
</organism>
<name>A0A4V1QU65_9ACTN</name>
<evidence type="ECO:0000313" key="1">
    <source>
        <dbReference type="EMBL" id="RXZ54887.1"/>
    </source>
</evidence>
<dbReference type="OrthoDB" id="1696709at2"/>
<evidence type="ECO:0008006" key="3">
    <source>
        <dbReference type="Google" id="ProtNLM"/>
    </source>
</evidence>